<comment type="caution">
    <text evidence="2">The sequence shown here is derived from an EMBL/GenBank/DDBJ whole genome shotgun (WGS) entry which is preliminary data.</text>
</comment>
<dbReference type="EMBL" id="POUW01000005">
    <property type="protein sequence ID" value="PNG04872.1"/>
    <property type="molecule type" value="Genomic_DNA"/>
</dbReference>
<protein>
    <recommendedName>
        <fullName evidence="4">Pilus assembly protein PilY</fullName>
    </recommendedName>
</protein>
<dbReference type="InterPro" id="IPR042230">
    <property type="entry name" value="CusF_sf"/>
</dbReference>
<reference evidence="2 3" key="1">
    <citation type="submission" date="2018-01" db="EMBL/GenBank/DDBJ databases">
        <title>Denitrification phenotypes of diverse strains of Pseudomonas stutzeri.</title>
        <authorList>
            <person name="Milligan D.A."/>
            <person name="Bergaust L."/>
            <person name="Bakken L.R."/>
            <person name="Frostegard A."/>
        </authorList>
    </citation>
    <scope>NUCLEOTIDE SEQUENCE [LARGE SCALE GENOMIC DNA]</scope>
    <source>
        <strain evidence="2 3">28a3</strain>
    </source>
</reference>
<dbReference type="AlphaFoldDB" id="A0A2N8SQW1"/>
<feature type="chain" id="PRO_5014653704" description="Pilus assembly protein PilY" evidence="1">
    <location>
        <begin position="24"/>
        <end position="104"/>
    </location>
</feature>
<evidence type="ECO:0000256" key="1">
    <source>
        <dbReference type="SAM" id="SignalP"/>
    </source>
</evidence>
<dbReference type="Gene3D" id="2.40.50.320">
    <property type="entry name" value="Copper binding periplasmic protein CusF"/>
    <property type="match status" value="1"/>
</dbReference>
<dbReference type="Proteomes" id="UP000235897">
    <property type="component" value="Unassembled WGS sequence"/>
</dbReference>
<feature type="signal peptide" evidence="1">
    <location>
        <begin position="1"/>
        <end position="23"/>
    </location>
</feature>
<proteinExistence type="predicted"/>
<evidence type="ECO:0000313" key="3">
    <source>
        <dbReference type="Proteomes" id="UP000235897"/>
    </source>
</evidence>
<accession>A0A2N8SQW1</accession>
<evidence type="ECO:0000313" key="2">
    <source>
        <dbReference type="EMBL" id="PNG04872.1"/>
    </source>
</evidence>
<dbReference type="OrthoDB" id="7025992at2"/>
<organism evidence="2 3">
    <name type="scientific">Stutzerimonas stutzeri</name>
    <name type="common">Pseudomonas stutzeri</name>
    <dbReference type="NCBI Taxonomy" id="316"/>
    <lineage>
        <taxon>Bacteria</taxon>
        <taxon>Pseudomonadati</taxon>
        <taxon>Pseudomonadota</taxon>
        <taxon>Gammaproteobacteria</taxon>
        <taxon>Pseudomonadales</taxon>
        <taxon>Pseudomonadaceae</taxon>
        <taxon>Stutzerimonas</taxon>
    </lineage>
</organism>
<keyword evidence="1" id="KW-0732">Signal</keyword>
<sequence length="104" mass="11081">MSTRLHIPLAAISLILLSGLANAATFEAVGIIEEVRLGQSLVVVENITYNLPNNTVLNGTPAILQLKPGYLIGFSGAEGSPHPIIESVYLYPDSVRRVEAGEQP</sequence>
<gene>
    <name evidence="2" type="ORF">CXL00_14500</name>
</gene>
<dbReference type="Pfam" id="PF14481">
    <property type="entry name" value="Fimbrial_PilY2"/>
    <property type="match status" value="1"/>
</dbReference>
<name>A0A2N8SQW1_STUST</name>
<evidence type="ECO:0008006" key="4">
    <source>
        <dbReference type="Google" id="ProtNLM"/>
    </source>
</evidence>
<dbReference type="InterPro" id="IPR029497">
    <property type="entry name" value="Fimbrial_PilY2"/>
</dbReference>
<dbReference type="RefSeq" id="WP_021207552.1">
    <property type="nucleotide sequence ID" value="NZ_JAMOIG010000018.1"/>
</dbReference>